<keyword evidence="3" id="KW-1185">Reference proteome</keyword>
<dbReference type="InParanoid" id="A0A167J8H4"/>
<dbReference type="VEuPathDB" id="FungiDB:PHYBLDRAFT_74082"/>
<dbReference type="OrthoDB" id="2267841at2759"/>
<sequence>MFSIANPNEVHCKCTRCNRNPLGYTMTDKRTAKRHAQNDNDRNMDKTINEQIVLTAEVNTGEADMDVDQIEEHIEYDNYSNGAPSPEQYVNTHLPLLVEESLFETEEYTSEYESEYESLDEFEQEEQNREQEQESTENLPENIWHRVIAVFTVIFISSFIVDEGAVILITFINTILEHYGEDFRLPTSIPGLRKMTGYNDLTNGVSKYVACTTTHIHPAISKELVVRRIVRMISTSLV</sequence>
<gene>
    <name evidence="2" type="ORF">PHYBLDRAFT_74082</name>
</gene>
<evidence type="ECO:0000313" key="3">
    <source>
        <dbReference type="Proteomes" id="UP000077315"/>
    </source>
</evidence>
<reference evidence="3" key="1">
    <citation type="submission" date="2015-06" db="EMBL/GenBank/DDBJ databases">
        <title>Expansion of signal transduction pathways in fungi by whole-genome duplication.</title>
        <authorList>
            <consortium name="DOE Joint Genome Institute"/>
            <person name="Corrochano L.M."/>
            <person name="Kuo A."/>
            <person name="Marcet-Houben M."/>
            <person name="Polaino S."/>
            <person name="Salamov A."/>
            <person name="Villalobos J.M."/>
            <person name="Alvarez M.I."/>
            <person name="Avalos J."/>
            <person name="Benito E.P."/>
            <person name="Benoit I."/>
            <person name="Burger G."/>
            <person name="Camino L.P."/>
            <person name="Canovas D."/>
            <person name="Cerda-Olmedo E."/>
            <person name="Cheng J.-F."/>
            <person name="Dominguez A."/>
            <person name="Elias M."/>
            <person name="Eslava A.P."/>
            <person name="Glaser F."/>
            <person name="Grimwood J."/>
            <person name="Gutierrez G."/>
            <person name="Heitman J."/>
            <person name="Henrissat B."/>
            <person name="Iturriaga E.A."/>
            <person name="Lang B.F."/>
            <person name="Lavin J.L."/>
            <person name="Lee S."/>
            <person name="Li W."/>
            <person name="Lindquist E."/>
            <person name="Lopez-Garcia S."/>
            <person name="Luque E.M."/>
            <person name="Marcos A.T."/>
            <person name="Martin J."/>
            <person name="McCluskey K."/>
            <person name="Medina H.R."/>
            <person name="Miralles-Duran A."/>
            <person name="Miyazaki A."/>
            <person name="Munoz-Torres E."/>
            <person name="Oguiza J.A."/>
            <person name="Ohm R."/>
            <person name="Olmedo M."/>
            <person name="Orejas M."/>
            <person name="Ortiz-Castellanos L."/>
            <person name="Pisabarro A.G."/>
            <person name="Rodriguez-Romero J."/>
            <person name="Ruiz-Herrera J."/>
            <person name="Ruiz-Vazquez R."/>
            <person name="Sanz C."/>
            <person name="Schackwitz W."/>
            <person name="Schmutz J."/>
            <person name="Shahriari M."/>
            <person name="Shelest E."/>
            <person name="Silva-Franco F."/>
            <person name="Soanes D."/>
            <person name="Syed K."/>
            <person name="Tagua V.G."/>
            <person name="Talbot N.J."/>
            <person name="Thon M."/>
            <person name="De vries R.P."/>
            <person name="Wiebenga A."/>
            <person name="Yadav J.S."/>
            <person name="Braun E.L."/>
            <person name="Baker S."/>
            <person name="Garre V."/>
            <person name="Horwitz B."/>
            <person name="Torres-Martinez S."/>
            <person name="Idnurm A."/>
            <person name="Herrera-Estrella A."/>
            <person name="Gabaldon T."/>
            <person name="Grigoriev I.V."/>
        </authorList>
    </citation>
    <scope>NUCLEOTIDE SEQUENCE [LARGE SCALE GENOMIC DNA]</scope>
    <source>
        <strain evidence="3">NRRL 1555(-)</strain>
    </source>
</reference>
<name>A0A167J8H4_PHYB8</name>
<feature type="compositionally biased region" description="Acidic residues" evidence="1">
    <location>
        <begin position="109"/>
        <end position="125"/>
    </location>
</feature>
<dbReference type="RefSeq" id="XP_018283519.1">
    <property type="nucleotide sequence ID" value="XM_018442976.1"/>
</dbReference>
<accession>A0A167J8H4</accession>
<dbReference type="GeneID" id="29003882"/>
<feature type="region of interest" description="Disordered" evidence="1">
    <location>
        <begin position="109"/>
        <end position="137"/>
    </location>
</feature>
<dbReference type="AlphaFoldDB" id="A0A167J8H4"/>
<evidence type="ECO:0000256" key="1">
    <source>
        <dbReference type="SAM" id="MobiDB-lite"/>
    </source>
</evidence>
<evidence type="ECO:0000313" key="2">
    <source>
        <dbReference type="EMBL" id="OAD65479.1"/>
    </source>
</evidence>
<organism evidence="2 3">
    <name type="scientific">Phycomyces blakesleeanus (strain ATCC 8743b / DSM 1359 / FGSC 10004 / NBRC 33097 / NRRL 1555)</name>
    <dbReference type="NCBI Taxonomy" id="763407"/>
    <lineage>
        <taxon>Eukaryota</taxon>
        <taxon>Fungi</taxon>
        <taxon>Fungi incertae sedis</taxon>
        <taxon>Mucoromycota</taxon>
        <taxon>Mucoromycotina</taxon>
        <taxon>Mucoromycetes</taxon>
        <taxon>Mucorales</taxon>
        <taxon>Phycomycetaceae</taxon>
        <taxon>Phycomyces</taxon>
    </lineage>
</organism>
<dbReference type="Proteomes" id="UP000077315">
    <property type="component" value="Unassembled WGS sequence"/>
</dbReference>
<proteinExistence type="predicted"/>
<dbReference type="EMBL" id="KV441010">
    <property type="protein sequence ID" value="OAD65479.1"/>
    <property type="molecule type" value="Genomic_DNA"/>
</dbReference>
<protein>
    <submittedName>
        <fullName evidence="2">Uncharacterized protein</fullName>
    </submittedName>
</protein>